<reference evidence="3 4" key="1">
    <citation type="submission" date="2020-07" db="EMBL/GenBank/DDBJ databases">
        <title>Spirosoma foliorum sp. nov., isolated from the leaves on the Nejang mountain Korea, Republic of.</title>
        <authorList>
            <person name="Ho H."/>
            <person name="Lee Y.-J."/>
            <person name="Nurcahyanto D.-A."/>
            <person name="Kim S.-G."/>
        </authorList>
    </citation>
    <scope>NUCLEOTIDE SEQUENCE [LARGE SCALE GENOMIC DNA]</scope>
    <source>
        <strain evidence="3 4">PL0136</strain>
    </source>
</reference>
<sequence>MPKPIHCILLIDDDPDDIFLHQVVINDSGLCDNIRVAENAKEALHYLTNTSHPDYIRPDLILTDVNLPGMNGFEFLEEYHHLDEQLKSRLAVLVFTTSLAPRDTQRAAMIAHVNGYYTKPLTNATLQTIVNQYVITSPNDSLNN</sequence>
<feature type="domain" description="Response regulatory" evidence="2">
    <location>
        <begin position="7"/>
        <end position="134"/>
    </location>
</feature>
<organism evidence="3 4">
    <name type="scientific">Spirosoma foliorum</name>
    <dbReference type="NCBI Taxonomy" id="2710596"/>
    <lineage>
        <taxon>Bacteria</taxon>
        <taxon>Pseudomonadati</taxon>
        <taxon>Bacteroidota</taxon>
        <taxon>Cytophagia</taxon>
        <taxon>Cytophagales</taxon>
        <taxon>Cytophagaceae</taxon>
        <taxon>Spirosoma</taxon>
    </lineage>
</organism>
<dbReference type="SUPFAM" id="SSF52172">
    <property type="entry name" value="CheY-like"/>
    <property type="match status" value="1"/>
</dbReference>
<dbReference type="PANTHER" id="PTHR44520:SF2">
    <property type="entry name" value="RESPONSE REGULATOR RCP1"/>
    <property type="match status" value="1"/>
</dbReference>
<keyword evidence="4" id="KW-1185">Reference proteome</keyword>
<accession>A0A7G5H558</accession>
<dbReference type="InterPro" id="IPR052893">
    <property type="entry name" value="TCS_response_regulator"/>
</dbReference>
<dbReference type="SMART" id="SM00448">
    <property type="entry name" value="REC"/>
    <property type="match status" value="1"/>
</dbReference>
<dbReference type="Proteomes" id="UP000515369">
    <property type="component" value="Chromosome"/>
</dbReference>
<evidence type="ECO:0000256" key="1">
    <source>
        <dbReference type="PROSITE-ProRule" id="PRU00169"/>
    </source>
</evidence>
<evidence type="ECO:0000313" key="4">
    <source>
        <dbReference type="Proteomes" id="UP000515369"/>
    </source>
</evidence>
<evidence type="ECO:0000259" key="2">
    <source>
        <dbReference type="PROSITE" id="PS50110"/>
    </source>
</evidence>
<name>A0A7G5H558_9BACT</name>
<dbReference type="AlphaFoldDB" id="A0A7G5H558"/>
<dbReference type="EMBL" id="CP059732">
    <property type="protein sequence ID" value="QMW06250.1"/>
    <property type="molecule type" value="Genomic_DNA"/>
</dbReference>
<dbReference type="Gene3D" id="3.40.50.2300">
    <property type="match status" value="1"/>
</dbReference>
<dbReference type="Pfam" id="PF00072">
    <property type="entry name" value="Response_reg"/>
    <property type="match status" value="1"/>
</dbReference>
<dbReference type="KEGG" id="sfol:H3H32_15875"/>
<dbReference type="InterPro" id="IPR001789">
    <property type="entry name" value="Sig_transdc_resp-reg_receiver"/>
</dbReference>
<feature type="modified residue" description="4-aspartylphosphate" evidence="1">
    <location>
        <position position="64"/>
    </location>
</feature>
<dbReference type="PROSITE" id="PS50110">
    <property type="entry name" value="RESPONSE_REGULATORY"/>
    <property type="match status" value="1"/>
</dbReference>
<gene>
    <name evidence="3" type="ORF">H3H32_15875</name>
</gene>
<keyword evidence="1" id="KW-0597">Phosphoprotein</keyword>
<evidence type="ECO:0000313" key="3">
    <source>
        <dbReference type="EMBL" id="QMW06250.1"/>
    </source>
</evidence>
<protein>
    <submittedName>
        <fullName evidence="3">Response regulator</fullName>
    </submittedName>
</protein>
<dbReference type="PANTHER" id="PTHR44520">
    <property type="entry name" value="RESPONSE REGULATOR RCP1-RELATED"/>
    <property type="match status" value="1"/>
</dbReference>
<dbReference type="RefSeq" id="WP_182463620.1">
    <property type="nucleotide sequence ID" value="NZ_CP059732.1"/>
</dbReference>
<proteinExistence type="predicted"/>
<dbReference type="InterPro" id="IPR011006">
    <property type="entry name" value="CheY-like_superfamily"/>
</dbReference>
<dbReference type="GO" id="GO:0000160">
    <property type="term" value="P:phosphorelay signal transduction system"/>
    <property type="evidence" value="ECO:0007669"/>
    <property type="project" value="InterPro"/>
</dbReference>